<sequence>MAPPCRCGRVEAEADERGPIPTLIEEERRGGNPILPEHACIQQFLHAASSIARSECTECRDDIFASARVVVIGGKNRRREMNAHCQEARRCRSAETLSGRKAGVGLDKGAWDRSTSVRITRSISNTPPGRTTKAGPAKRATARRPDDRPWICWEDANRSKDGTASCSAALPVGAGIPSVSRITTSTQAVLGVEWMPCIALYHRAELARSPRAGPAGRPRTEQPSSFIVKEAQTIDQ</sequence>
<keyword evidence="2" id="KW-1185">Reference proteome</keyword>
<accession>A0ACC4DZM4</accession>
<dbReference type="Proteomes" id="UP001638806">
    <property type="component" value="Unassembled WGS sequence"/>
</dbReference>
<organism evidence="1 2">
    <name type="scientific">Purpureocillium lilacinum</name>
    <name type="common">Paecilomyces lilacinus</name>
    <dbReference type="NCBI Taxonomy" id="33203"/>
    <lineage>
        <taxon>Eukaryota</taxon>
        <taxon>Fungi</taxon>
        <taxon>Dikarya</taxon>
        <taxon>Ascomycota</taxon>
        <taxon>Pezizomycotina</taxon>
        <taxon>Sordariomycetes</taxon>
        <taxon>Hypocreomycetidae</taxon>
        <taxon>Hypocreales</taxon>
        <taxon>Ophiocordycipitaceae</taxon>
        <taxon>Purpureocillium</taxon>
    </lineage>
</organism>
<comment type="caution">
    <text evidence="1">The sequence shown here is derived from an EMBL/GenBank/DDBJ whole genome shotgun (WGS) entry which is preliminary data.</text>
</comment>
<name>A0ACC4DZM4_PURLI</name>
<gene>
    <name evidence="1" type="ORF">ACCO45_003239</name>
</gene>
<protein>
    <submittedName>
        <fullName evidence="1">Uncharacterized protein</fullName>
    </submittedName>
</protein>
<reference evidence="1" key="1">
    <citation type="submission" date="2024-12" db="EMBL/GenBank/DDBJ databases">
        <title>Comparative genomics and development of molecular markers within Purpureocillium lilacinum and among Purpureocillium species.</title>
        <authorList>
            <person name="Yeh Z.-Y."/>
            <person name="Ni N.-T."/>
            <person name="Lo P.-H."/>
            <person name="Mushyakhwo K."/>
            <person name="Lin C.-F."/>
            <person name="Nai Y.-S."/>
        </authorList>
    </citation>
    <scope>NUCLEOTIDE SEQUENCE</scope>
    <source>
        <strain evidence="1">NCHU-NPUST-175</strain>
    </source>
</reference>
<evidence type="ECO:0000313" key="1">
    <source>
        <dbReference type="EMBL" id="KAL3961716.1"/>
    </source>
</evidence>
<proteinExistence type="predicted"/>
<dbReference type="EMBL" id="JBGNUJ010000003">
    <property type="protein sequence ID" value="KAL3961716.1"/>
    <property type="molecule type" value="Genomic_DNA"/>
</dbReference>
<evidence type="ECO:0000313" key="2">
    <source>
        <dbReference type="Proteomes" id="UP001638806"/>
    </source>
</evidence>